<gene>
    <name evidence="2" type="ORF">STCU_09129</name>
</gene>
<reference evidence="2 3" key="1">
    <citation type="journal article" date="2013" name="PLoS ONE">
        <title>Predicting the Proteins of Angomonas deanei, Strigomonas culicis and Their Respective Endosymbionts Reveals New Aspects of the Trypanosomatidae Family.</title>
        <authorList>
            <person name="Motta M.C."/>
            <person name="Martins A.C."/>
            <person name="de Souza S.S."/>
            <person name="Catta-Preta C.M."/>
            <person name="Silva R."/>
            <person name="Klein C.C."/>
            <person name="de Almeida L.G."/>
            <person name="de Lima Cunha O."/>
            <person name="Ciapina L.P."/>
            <person name="Brocchi M."/>
            <person name="Colabardini A.C."/>
            <person name="de Araujo Lima B."/>
            <person name="Machado C.R."/>
            <person name="de Almeida Soares C.M."/>
            <person name="Probst C.M."/>
            <person name="de Menezes C.B."/>
            <person name="Thompson C.E."/>
            <person name="Bartholomeu D.C."/>
            <person name="Gradia D.F."/>
            <person name="Pavoni D.P."/>
            <person name="Grisard E.C."/>
            <person name="Fantinatti-Garboggini F."/>
            <person name="Marchini F.K."/>
            <person name="Rodrigues-Luiz G.F."/>
            <person name="Wagner G."/>
            <person name="Goldman G.H."/>
            <person name="Fietto J.L."/>
            <person name="Elias M.C."/>
            <person name="Goldman M.H."/>
            <person name="Sagot M.F."/>
            <person name="Pereira M."/>
            <person name="Stoco P.H."/>
            <person name="de Mendonca-Neto R.P."/>
            <person name="Teixeira S.M."/>
            <person name="Maciel T.E."/>
            <person name="de Oliveira Mendes T.A."/>
            <person name="Urmenyi T.P."/>
            <person name="de Souza W."/>
            <person name="Schenkman S."/>
            <person name="de Vasconcelos A.T."/>
        </authorList>
    </citation>
    <scope>NUCLEOTIDE SEQUENCE [LARGE SCALE GENOMIC DNA]</scope>
</reference>
<sequence>MHEGVYDPEDPLDPSDEWKAEHAALQAVLQQPVAGCRFTLQAFWQHTWRREALETAHVLEEPHLRQVAAAARARLLREHDGDLAAVLRELQSAIAKGQLDLRAATFKPYFNPTLAKWQYAKYGGSAVVHHMHTARRQLWYHHLATPQEVSATANLYYATKPRSSQIDYTSPYTHRQSTLALCAAYGLDRMYATQQPTLTSAARLAEAEAQIGAVVRAVAEPMGRRRRARQAAARAANQRLLQPITHVRVTAPPVELLPTGAPDSAITQSPAEAAAAVEAPLRMWPLGSRQAVHYAWATPQLDRLRRATQAGPLTAARLQELEQLTSPAQCRLELSLWRRARPEERAAARAAAAATAQQLQALVAASPELAEVRQYATHTLELLAPEGAGAAAAAEAEADDEWVFAVMLDDAARLRVEQVTEVYLPYQDAAGRPLPQGEYRVRVRAFDRESALAAGASAATAAAGDPALCAEAFSEPFPVFDALPQLLDQFFKDGKGKEEELLVDGADLVPLCARLREAGLDVPLMLEFDVGQALNAKGQFALSRLLALLRGTTHHRSLADSHLTAQQHELEPHCRAHWGLYHPGASDGEWAEARRAVLDHAMDRERDWWLPDPLLDVKDLATGSTNSPAADFAYLPSTDRYGATLCRVLSAEGSASAAGGDAPPGYLQPQRPAAVAAPVALHADATVDGSGALRDLAFYGAAATAADLSIDTALAVAQSAVAAAQARHSTLSMFKLGPVEKQAQVMLWCGARSLPFGGKYARTYVYAAEQAKAQLAAEAATGVATRRFEDAEVERRSDQTETDRFASATHPELRRKQFSRTMTVSGTSNEDPTPDQTSTWGQ</sequence>
<evidence type="ECO:0000256" key="1">
    <source>
        <dbReference type="SAM" id="MobiDB-lite"/>
    </source>
</evidence>
<accession>S9TPF7</accession>
<name>S9TPF7_9TRYP</name>
<feature type="compositionally biased region" description="Basic and acidic residues" evidence="1">
    <location>
        <begin position="791"/>
        <end position="804"/>
    </location>
</feature>
<dbReference type="OrthoDB" id="276748at2759"/>
<dbReference type="AlphaFoldDB" id="S9TPF7"/>
<comment type="caution">
    <text evidence="2">The sequence shown here is derived from an EMBL/GenBank/DDBJ whole genome shotgun (WGS) entry which is preliminary data.</text>
</comment>
<dbReference type="EMBL" id="ATMH01009129">
    <property type="protein sequence ID" value="EPY20157.1"/>
    <property type="molecule type" value="Genomic_DNA"/>
</dbReference>
<protein>
    <submittedName>
        <fullName evidence="2">Uncharacterized protein</fullName>
    </submittedName>
</protein>
<proteinExistence type="predicted"/>
<evidence type="ECO:0000313" key="2">
    <source>
        <dbReference type="EMBL" id="EPY20157.1"/>
    </source>
</evidence>
<dbReference type="Proteomes" id="UP000015354">
    <property type="component" value="Unassembled WGS sequence"/>
</dbReference>
<organism evidence="2 3">
    <name type="scientific">Strigomonas culicis</name>
    <dbReference type="NCBI Taxonomy" id="28005"/>
    <lineage>
        <taxon>Eukaryota</taxon>
        <taxon>Discoba</taxon>
        <taxon>Euglenozoa</taxon>
        <taxon>Kinetoplastea</taxon>
        <taxon>Metakinetoplastina</taxon>
        <taxon>Trypanosomatida</taxon>
        <taxon>Trypanosomatidae</taxon>
        <taxon>Strigomonadinae</taxon>
        <taxon>Strigomonas</taxon>
    </lineage>
</organism>
<feature type="region of interest" description="Disordered" evidence="1">
    <location>
        <begin position="791"/>
        <end position="842"/>
    </location>
</feature>
<evidence type="ECO:0000313" key="3">
    <source>
        <dbReference type="Proteomes" id="UP000015354"/>
    </source>
</evidence>
<keyword evidence="3" id="KW-1185">Reference proteome</keyword>
<feature type="compositionally biased region" description="Polar residues" evidence="1">
    <location>
        <begin position="819"/>
        <end position="842"/>
    </location>
</feature>